<evidence type="ECO:0000256" key="2">
    <source>
        <dbReference type="SAM" id="Phobius"/>
    </source>
</evidence>
<evidence type="ECO:0000256" key="1">
    <source>
        <dbReference type="SAM" id="MobiDB-lite"/>
    </source>
</evidence>
<evidence type="ECO:0000313" key="4">
    <source>
        <dbReference type="Proteomes" id="UP000009315"/>
    </source>
</evidence>
<dbReference type="EMBL" id="CAOS01000003">
    <property type="protein sequence ID" value="CCO07346.1"/>
    <property type="molecule type" value="Genomic_DNA"/>
</dbReference>
<dbReference type="Proteomes" id="UP000009315">
    <property type="component" value="Unassembled WGS sequence"/>
</dbReference>
<accession>K8EF68</accession>
<reference evidence="3 4" key="1">
    <citation type="journal article" date="2013" name="Genome Announc.">
        <title>Genome Sequence of the Sulfate-Reducing Bacterium Desulfotomaculum hydrothermale Lam5(T).</title>
        <authorList>
            <person name="Amin O."/>
            <person name="Fardeau M.L."/>
            <person name="Valette O."/>
            <person name="Hirschler-Rea A."/>
            <person name="Barbe V."/>
            <person name="Medigue C."/>
            <person name="Vacherie B."/>
            <person name="Ollivier B."/>
            <person name="Bertin P.N."/>
            <person name="Dolla A."/>
        </authorList>
    </citation>
    <scope>NUCLEOTIDE SEQUENCE [LARGE SCALE GENOMIC DNA]</scope>
    <source>
        <strain evidence="4">Lam5 / DSM 18033</strain>
    </source>
</reference>
<keyword evidence="2" id="KW-0472">Membrane</keyword>
<keyword evidence="4" id="KW-1185">Reference proteome</keyword>
<dbReference type="STRING" id="1121428.DESHY_110290"/>
<comment type="caution">
    <text evidence="3">The sequence shown here is derived from an EMBL/GenBank/DDBJ whole genome shotgun (WGS) entry which is preliminary data.</text>
</comment>
<name>K8EF68_9FIRM</name>
<feature type="region of interest" description="Disordered" evidence="1">
    <location>
        <begin position="112"/>
        <end position="137"/>
    </location>
</feature>
<sequence length="137" mass="15751">MNELARDIRNKRLTFTIIFIVLTLLFGLVQWQWEQGNLAEDQLKWMLLAWRLAIGVLCLWFGYAIGLPSQTTWFMTMLAVLHQVTSWMALLYFLYRSGVMLINAKKGLLEQPPKQAKPVPEKAAGSRAKPSSRKAKK</sequence>
<dbReference type="AlphaFoldDB" id="K8EF68"/>
<feature type="transmembrane region" description="Helical" evidence="2">
    <location>
        <begin position="73"/>
        <end position="95"/>
    </location>
</feature>
<feature type="transmembrane region" description="Helical" evidence="2">
    <location>
        <begin position="12"/>
        <end position="33"/>
    </location>
</feature>
<dbReference type="RefSeq" id="WP_008410186.1">
    <property type="nucleotide sequence ID" value="NZ_CAOS01000003.1"/>
</dbReference>
<feature type="transmembrane region" description="Helical" evidence="2">
    <location>
        <begin position="45"/>
        <end position="66"/>
    </location>
</feature>
<dbReference type="OrthoDB" id="1787011at2"/>
<proteinExistence type="predicted"/>
<keyword evidence="2" id="KW-1133">Transmembrane helix</keyword>
<keyword evidence="2" id="KW-0812">Transmembrane</keyword>
<evidence type="ECO:0008006" key="5">
    <source>
        <dbReference type="Google" id="ProtNLM"/>
    </source>
</evidence>
<evidence type="ECO:0000313" key="3">
    <source>
        <dbReference type="EMBL" id="CCO07346.1"/>
    </source>
</evidence>
<organism evidence="3 4">
    <name type="scientific">Desulforamulus hydrothermalis Lam5 = DSM 18033</name>
    <dbReference type="NCBI Taxonomy" id="1121428"/>
    <lineage>
        <taxon>Bacteria</taxon>
        <taxon>Bacillati</taxon>
        <taxon>Bacillota</taxon>
        <taxon>Clostridia</taxon>
        <taxon>Eubacteriales</taxon>
        <taxon>Peptococcaceae</taxon>
        <taxon>Desulforamulus</taxon>
    </lineage>
</organism>
<gene>
    <name evidence="3" type="ORF">DESHY_110290</name>
</gene>
<protein>
    <recommendedName>
        <fullName evidence="5">Transmembrane protein</fullName>
    </recommendedName>
</protein>